<dbReference type="EMBL" id="JAUOQO010000004">
    <property type="protein sequence ID" value="MDO6573620.1"/>
    <property type="molecule type" value="Genomic_DNA"/>
</dbReference>
<dbReference type="GO" id="GO:0016020">
    <property type="term" value="C:membrane"/>
    <property type="evidence" value="ECO:0007669"/>
    <property type="project" value="InterPro"/>
</dbReference>
<dbReference type="AlphaFoldDB" id="A0AAW7YPW0"/>
<feature type="domain" description="Regulatory protein YycH-like" evidence="2">
    <location>
        <begin position="34"/>
        <end position="254"/>
    </location>
</feature>
<protein>
    <submittedName>
        <fullName evidence="3">Two-component system regulatory protein YycI</fullName>
    </submittedName>
</protein>
<gene>
    <name evidence="3" type="primary">yycI</name>
    <name evidence="3" type="ORF">Q4528_05545</name>
</gene>
<dbReference type="Proteomes" id="UP001170310">
    <property type="component" value="Unassembled WGS sequence"/>
</dbReference>
<accession>A0AAW7YPW0</accession>
<keyword evidence="4" id="KW-1185">Reference proteome</keyword>
<name>A0AAW7YPW0_9STAP</name>
<evidence type="ECO:0000259" key="2">
    <source>
        <dbReference type="Pfam" id="PF09648"/>
    </source>
</evidence>
<organism evidence="3 4">
    <name type="scientific">Staphylococcus pasteuri_A</name>
    <dbReference type="NCBI Taxonomy" id="3062664"/>
    <lineage>
        <taxon>Bacteria</taxon>
        <taxon>Bacillati</taxon>
        <taxon>Bacillota</taxon>
        <taxon>Bacilli</taxon>
        <taxon>Bacillales</taxon>
        <taxon>Staphylococcaceae</taxon>
        <taxon>Staphylococcus</taxon>
    </lineage>
</organism>
<dbReference type="InterPro" id="IPR018604">
    <property type="entry name" value="YycI-like"/>
</dbReference>
<keyword evidence="1" id="KW-0472">Membrane</keyword>
<evidence type="ECO:0000313" key="3">
    <source>
        <dbReference type="EMBL" id="MDO6573620.1"/>
    </source>
</evidence>
<evidence type="ECO:0000256" key="1">
    <source>
        <dbReference type="SAM" id="Phobius"/>
    </source>
</evidence>
<comment type="caution">
    <text evidence="3">The sequence shown here is derived from an EMBL/GenBank/DDBJ whole genome shotgun (WGS) entry which is preliminary data.</text>
</comment>
<evidence type="ECO:0000313" key="4">
    <source>
        <dbReference type="Proteomes" id="UP001170310"/>
    </source>
</evidence>
<sequence>MNWKLTKTLFIFVFILVNIFLVAIYIDKVNKSQINEAVSDNRVNFQQEEIKVPTDVLNKDVKNTEMQQITAQSKNFSSYAKKHSSLSTSDSGKVLNGEINSTVNVSDSNLKEIKNYMKDNIFGGKNYQLSKMNSDSMTFEQTYNGYPIMNNSKALLKFNINDHKASSYKQTMMNDIQAAKGSNSSKSQVIGPRKAIEALYFNRYLKRHDEVVDARLGYYSVVKETNVQLLQPNWEIKVKHNVKDKTKTYYVEATSTNPKVIDK</sequence>
<keyword evidence="1" id="KW-0812">Transmembrane</keyword>
<reference evidence="3" key="1">
    <citation type="submission" date="2023-07" db="EMBL/GenBank/DDBJ databases">
        <title>Genome content predicts the carbon catabolic preferences of heterotrophic bacteria.</title>
        <authorList>
            <person name="Gralka M."/>
        </authorList>
    </citation>
    <scope>NUCLEOTIDE SEQUENCE</scope>
    <source>
        <strain evidence="3">E2R20</strain>
    </source>
</reference>
<proteinExistence type="predicted"/>
<dbReference type="RefSeq" id="WP_046467298.1">
    <property type="nucleotide sequence ID" value="NZ_JAUOQO010000004.1"/>
</dbReference>
<dbReference type="Gene3D" id="2.40.128.690">
    <property type="entry name" value="YycH protein, domain 3-like"/>
    <property type="match status" value="1"/>
</dbReference>
<dbReference type="Pfam" id="PF09648">
    <property type="entry name" value="YycI"/>
    <property type="match status" value="1"/>
</dbReference>
<keyword evidence="1" id="KW-1133">Transmembrane helix</keyword>
<feature type="transmembrane region" description="Helical" evidence="1">
    <location>
        <begin position="9"/>
        <end position="26"/>
    </location>
</feature>